<protein>
    <recommendedName>
        <fullName evidence="1">Aspartyl/glutamyl-tRNA(Asn/Gln) amidotransferase subunit C</fullName>
        <shortName evidence="1">Asp/Glu-ADT subunit C</shortName>
        <ecNumber evidence="1">6.3.5.-</ecNumber>
    </recommendedName>
</protein>
<comment type="catalytic activity">
    <reaction evidence="1">
        <text>L-aspartyl-tRNA(Asn) + L-glutamine + ATP + H2O = L-asparaginyl-tRNA(Asn) + L-glutamate + ADP + phosphate + 2 H(+)</text>
        <dbReference type="Rhea" id="RHEA:14513"/>
        <dbReference type="Rhea" id="RHEA-COMP:9674"/>
        <dbReference type="Rhea" id="RHEA-COMP:9677"/>
        <dbReference type="ChEBI" id="CHEBI:15377"/>
        <dbReference type="ChEBI" id="CHEBI:15378"/>
        <dbReference type="ChEBI" id="CHEBI:29985"/>
        <dbReference type="ChEBI" id="CHEBI:30616"/>
        <dbReference type="ChEBI" id="CHEBI:43474"/>
        <dbReference type="ChEBI" id="CHEBI:58359"/>
        <dbReference type="ChEBI" id="CHEBI:78515"/>
        <dbReference type="ChEBI" id="CHEBI:78516"/>
        <dbReference type="ChEBI" id="CHEBI:456216"/>
    </reaction>
</comment>
<accession>A0A2G9YI30</accession>
<dbReference type="GO" id="GO:0070681">
    <property type="term" value="P:glutaminyl-tRNAGln biosynthesis via transamidation"/>
    <property type="evidence" value="ECO:0007669"/>
    <property type="project" value="TreeGrafter"/>
</dbReference>
<dbReference type="InterPro" id="IPR003837">
    <property type="entry name" value="GatC"/>
</dbReference>
<proteinExistence type="inferred from homology"/>
<keyword evidence="1" id="KW-0648">Protein biosynthesis</keyword>
<evidence type="ECO:0000313" key="2">
    <source>
        <dbReference type="EMBL" id="PIP18854.1"/>
    </source>
</evidence>
<dbReference type="Proteomes" id="UP000231292">
    <property type="component" value="Unassembled WGS sequence"/>
</dbReference>
<name>A0A2G9YI30_9BACT</name>
<comment type="catalytic activity">
    <reaction evidence="1">
        <text>L-glutamyl-tRNA(Gln) + L-glutamine + ATP + H2O = L-glutaminyl-tRNA(Gln) + L-glutamate + ADP + phosphate + H(+)</text>
        <dbReference type="Rhea" id="RHEA:17521"/>
        <dbReference type="Rhea" id="RHEA-COMP:9681"/>
        <dbReference type="Rhea" id="RHEA-COMP:9684"/>
        <dbReference type="ChEBI" id="CHEBI:15377"/>
        <dbReference type="ChEBI" id="CHEBI:15378"/>
        <dbReference type="ChEBI" id="CHEBI:29985"/>
        <dbReference type="ChEBI" id="CHEBI:30616"/>
        <dbReference type="ChEBI" id="CHEBI:43474"/>
        <dbReference type="ChEBI" id="CHEBI:58359"/>
        <dbReference type="ChEBI" id="CHEBI:78520"/>
        <dbReference type="ChEBI" id="CHEBI:78521"/>
        <dbReference type="ChEBI" id="CHEBI:456216"/>
    </reaction>
</comment>
<sequence>MIDQKIVEHVAHLARIDLEPKELEKLSMQLEHIIGFIDKLKQANVDNVLPISHAIAASNVLREDVLKKSLSQDKALANAPSKKGSFFVVPKVIE</sequence>
<dbReference type="SUPFAM" id="SSF141000">
    <property type="entry name" value="Glu-tRNAGln amidotransferase C subunit"/>
    <property type="match status" value="1"/>
</dbReference>
<gene>
    <name evidence="1" type="primary">gatC</name>
    <name evidence="2" type="ORF">COX41_05905</name>
</gene>
<keyword evidence="1" id="KW-0547">Nucleotide-binding</keyword>
<dbReference type="NCBIfam" id="TIGR00135">
    <property type="entry name" value="gatC"/>
    <property type="match status" value="1"/>
</dbReference>
<dbReference type="EMBL" id="PCRK01000155">
    <property type="protein sequence ID" value="PIP18854.1"/>
    <property type="molecule type" value="Genomic_DNA"/>
</dbReference>
<organism evidence="2 3">
    <name type="scientific">Candidatus Sherwoodlollariibacterium unditelluris</name>
    <dbReference type="NCBI Taxonomy" id="1974757"/>
    <lineage>
        <taxon>Bacteria</taxon>
        <taxon>Pseudomonadati</taxon>
        <taxon>Candidatus Omnitrophota</taxon>
        <taxon>Candidatus Sherwoodlollariibacterium</taxon>
    </lineage>
</organism>
<dbReference type="InterPro" id="IPR036113">
    <property type="entry name" value="Asp/Glu-ADT_sf_sub_c"/>
</dbReference>
<dbReference type="Pfam" id="PF02686">
    <property type="entry name" value="GatC"/>
    <property type="match status" value="1"/>
</dbReference>
<dbReference type="GO" id="GO:0006450">
    <property type="term" value="P:regulation of translational fidelity"/>
    <property type="evidence" value="ECO:0007669"/>
    <property type="project" value="InterPro"/>
</dbReference>
<comment type="function">
    <text evidence="1">Allows the formation of correctly charged Asn-tRNA(Asn) or Gln-tRNA(Gln) through the transamidation of misacylated Asp-tRNA(Asn) or Glu-tRNA(Gln) in organisms which lack either or both of asparaginyl-tRNA or glutaminyl-tRNA synthetases. The reaction takes place in the presence of glutamine and ATP through an activated phospho-Asp-tRNA(Asn) or phospho-Glu-tRNA(Gln).</text>
</comment>
<keyword evidence="1" id="KW-0436">Ligase</keyword>
<keyword evidence="2" id="KW-0808">Transferase</keyword>
<dbReference type="EC" id="6.3.5.-" evidence="1"/>
<dbReference type="HAMAP" id="MF_00122">
    <property type="entry name" value="GatC"/>
    <property type="match status" value="1"/>
</dbReference>
<evidence type="ECO:0000313" key="3">
    <source>
        <dbReference type="Proteomes" id="UP000231292"/>
    </source>
</evidence>
<dbReference type="GO" id="GO:0050567">
    <property type="term" value="F:glutaminyl-tRNA synthase (glutamine-hydrolyzing) activity"/>
    <property type="evidence" value="ECO:0007669"/>
    <property type="project" value="UniProtKB-UniRule"/>
</dbReference>
<comment type="caution">
    <text evidence="2">The sequence shown here is derived from an EMBL/GenBank/DDBJ whole genome shotgun (WGS) entry which is preliminary data.</text>
</comment>
<dbReference type="GO" id="GO:0006412">
    <property type="term" value="P:translation"/>
    <property type="evidence" value="ECO:0007669"/>
    <property type="project" value="UniProtKB-UniRule"/>
</dbReference>
<comment type="subunit">
    <text evidence="1">Heterotrimer of A, B and C subunits.</text>
</comment>
<reference evidence="2 3" key="1">
    <citation type="submission" date="2017-09" db="EMBL/GenBank/DDBJ databases">
        <title>Depth-based differentiation of microbial function through sediment-hosted aquifers and enrichment of novel symbionts in the deep terrestrial subsurface.</title>
        <authorList>
            <person name="Probst A.J."/>
            <person name="Ladd B."/>
            <person name="Jarett J.K."/>
            <person name="Geller-Mcgrath D.E."/>
            <person name="Sieber C.M."/>
            <person name="Emerson J.B."/>
            <person name="Anantharaman K."/>
            <person name="Thomas B.C."/>
            <person name="Malmstrom R."/>
            <person name="Stieglmeier M."/>
            <person name="Klingl A."/>
            <person name="Woyke T."/>
            <person name="Ryan C.M."/>
            <person name="Banfield J.F."/>
        </authorList>
    </citation>
    <scope>NUCLEOTIDE SEQUENCE [LARGE SCALE GENOMIC DNA]</scope>
    <source>
        <strain evidence="2">CG23_combo_of_CG06-09_8_20_14_all_41_10</strain>
    </source>
</reference>
<dbReference type="GO" id="GO:0050566">
    <property type="term" value="F:asparaginyl-tRNA synthase (glutamine-hydrolyzing) activity"/>
    <property type="evidence" value="ECO:0007669"/>
    <property type="project" value="RHEA"/>
</dbReference>
<keyword evidence="1" id="KW-0067">ATP-binding</keyword>
<dbReference type="AlphaFoldDB" id="A0A2G9YI30"/>
<dbReference type="GO" id="GO:0016740">
    <property type="term" value="F:transferase activity"/>
    <property type="evidence" value="ECO:0007669"/>
    <property type="project" value="UniProtKB-KW"/>
</dbReference>
<dbReference type="GO" id="GO:0005524">
    <property type="term" value="F:ATP binding"/>
    <property type="evidence" value="ECO:0007669"/>
    <property type="project" value="UniProtKB-KW"/>
</dbReference>
<comment type="similarity">
    <text evidence="1">Belongs to the GatC family.</text>
</comment>
<dbReference type="PANTHER" id="PTHR15004:SF0">
    <property type="entry name" value="GLUTAMYL-TRNA(GLN) AMIDOTRANSFERASE SUBUNIT C, MITOCHONDRIAL"/>
    <property type="match status" value="1"/>
</dbReference>
<dbReference type="PANTHER" id="PTHR15004">
    <property type="entry name" value="GLUTAMYL-TRNA(GLN) AMIDOTRANSFERASE SUBUNIT C, MITOCHONDRIAL"/>
    <property type="match status" value="1"/>
</dbReference>
<evidence type="ECO:0000256" key="1">
    <source>
        <dbReference type="HAMAP-Rule" id="MF_00122"/>
    </source>
</evidence>
<dbReference type="Gene3D" id="1.10.20.60">
    <property type="entry name" value="Glu-tRNAGln amidotransferase C subunit, N-terminal domain"/>
    <property type="match status" value="1"/>
</dbReference>